<protein>
    <submittedName>
        <fullName evidence="2">Uncharacterized protein</fullName>
    </submittedName>
</protein>
<evidence type="ECO:0000313" key="2">
    <source>
        <dbReference type="EMBL" id="UYB36788.1"/>
    </source>
</evidence>
<sequence length="129" mass="14521">MFVTNDATGKPQAAWRAKEQLRTLLGTGSFAGAAASKDRMQALVEQSAQPETSRLWRTLLPVMESDRSPHRHRSDNSEGRGRQHRDQIGRGLTDADDYKNTCPIAQCRENSSVNTHRGRTFTMNRQQPI</sequence>
<proteinExistence type="predicted"/>
<dbReference type="EMBL" id="CP106856">
    <property type="protein sequence ID" value="UYB36788.1"/>
    <property type="molecule type" value="Genomic_DNA"/>
</dbReference>
<feature type="region of interest" description="Disordered" evidence="1">
    <location>
        <begin position="61"/>
        <end position="98"/>
    </location>
</feature>
<dbReference type="Proteomes" id="UP001063368">
    <property type="component" value="Chromosome"/>
</dbReference>
<evidence type="ECO:0000313" key="3">
    <source>
        <dbReference type="Proteomes" id="UP001063368"/>
    </source>
</evidence>
<keyword evidence="3" id="KW-1185">Reference proteome</keyword>
<accession>A0ABY6FU87</accession>
<name>A0ABY6FU87_9MICC</name>
<reference evidence="2" key="1">
    <citation type="submission" date="2022-09" db="EMBL/GenBank/DDBJ databases">
        <authorList>
            <person name="Li D."/>
            <person name="Cheng J."/>
            <person name="Li Y."/>
        </authorList>
    </citation>
    <scope>NUCLEOTIDE SEQUENCE</scope>
    <source>
        <strain evidence="2">DL</strain>
    </source>
</reference>
<evidence type="ECO:0000256" key="1">
    <source>
        <dbReference type="SAM" id="MobiDB-lite"/>
    </source>
</evidence>
<gene>
    <name evidence="2" type="ORF">N9A08_03690</name>
</gene>
<feature type="compositionally biased region" description="Basic and acidic residues" evidence="1">
    <location>
        <begin position="64"/>
        <end position="88"/>
    </location>
</feature>
<organism evidence="2 3">
    <name type="scientific">Arthrobacter koreensis</name>
    <dbReference type="NCBI Taxonomy" id="199136"/>
    <lineage>
        <taxon>Bacteria</taxon>
        <taxon>Bacillati</taxon>
        <taxon>Actinomycetota</taxon>
        <taxon>Actinomycetes</taxon>
        <taxon>Micrococcales</taxon>
        <taxon>Micrococcaceae</taxon>
        <taxon>Arthrobacter</taxon>
    </lineage>
</organism>
<dbReference type="RefSeq" id="WP_263128373.1">
    <property type="nucleotide sequence ID" value="NZ_CP106856.1"/>
</dbReference>